<keyword evidence="2" id="KW-1185">Reference proteome</keyword>
<dbReference type="AlphaFoldDB" id="A0A420ERT0"/>
<dbReference type="EMBL" id="RAPF01000001">
    <property type="protein sequence ID" value="RKF23340.1"/>
    <property type="molecule type" value="Genomic_DNA"/>
</dbReference>
<reference evidence="1 2" key="1">
    <citation type="submission" date="2018-09" db="EMBL/GenBank/DDBJ databases">
        <title>Altererythrobacter spongiae sp. nov., isolated from a marine sponge.</title>
        <authorList>
            <person name="Zhuang L."/>
            <person name="Luo L."/>
        </authorList>
    </citation>
    <scope>NUCLEOTIDE SEQUENCE [LARGE SCALE GENOMIC DNA]</scope>
    <source>
        <strain evidence="1 2">HN-Y73</strain>
    </source>
</reference>
<gene>
    <name evidence="1" type="ORF">D6851_02390</name>
</gene>
<sequence>MTDPREIAAGLSEAQKRKLAAIGDGQPEEFALGQYGLFLIERGYAFVNELGARHLTDKGHATLRAILKGEDDAEC</sequence>
<dbReference type="Proteomes" id="UP000284395">
    <property type="component" value="Unassembled WGS sequence"/>
</dbReference>
<protein>
    <submittedName>
        <fullName evidence="1">Uncharacterized protein</fullName>
    </submittedName>
</protein>
<evidence type="ECO:0000313" key="1">
    <source>
        <dbReference type="EMBL" id="RKF23340.1"/>
    </source>
</evidence>
<evidence type="ECO:0000313" key="2">
    <source>
        <dbReference type="Proteomes" id="UP000284395"/>
    </source>
</evidence>
<accession>A0A420ERT0</accession>
<name>A0A420ERT0_9SPHN</name>
<dbReference type="RefSeq" id="WP_120323244.1">
    <property type="nucleotide sequence ID" value="NZ_RAPF01000001.1"/>
</dbReference>
<organism evidence="1 2">
    <name type="scientific">Altericroceibacterium spongiae</name>
    <dbReference type="NCBI Taxonomy" id="2320269"/>
    <lineage>
        <taxon>Bacteria</taxon>
        <taxon>Pseudomonadati</taxon>
        <taxon>Pseudomonadota</taxon>
        <taxon>Alphaproteobacteria</taxon>
        <taxon>Sphingomonadales</taxon>
        <taxon>Erythrobacteraceae</taxon>
        <taxon>Altericroceibacterium</taxon>
    </lineage>
</organism>
<proteinExistence type="predicted"/>
<comment type="caution">
    <text evidence="1">The sequence shown here is derived from an EMBL/GenBank/DDBJ whole genome shotgun (WGS) entry which is preliminary data.</text>
</comment>